<gene>
    <name evidence="1" type="ORF">E6A44_019345</name>
</gene>
<name>A0ABW9JB20_9SPHI</name>
<dbReference type="Pfam" id="PF11751">
    <property type="entry name" value="PorP_SprF"/>
    <property type="match status" value="1"/>
</dbReference>
<proteinExistence type="predicted"/>
<organism evidence="1 2">
    <name type="scientific">Pedobacter ureilyticus</name>
    <dbReference type="NCBI Taxonomy" id="1393051"/>
    <lineage>
        <taxon>Bacteria</taxon>
        <taxon>Pseudomonadati</taxon>
        <taxon>Bacteroidota</taxon>
        <taxon>Sphingobacteriia</taxon>
        <taxon>Sphingobacteriales</taxon>
        <taxon>Sphingobacteriaceae</taxon>
        <taxon>Pedobacter</taxon>
    </lineage>
</organism>
<reference evidence="1 2" key="1">
    <citation type="submission" date="2024-12" db="EMBL/GenBank/DDBJ databases">
        <authorList>
            <person name="Hu S."/>
        </authorList>
    </citation>
    <scope>NUCLEOTIDE SEQUENCE [LARGE SCALE GENOMIC DNA]</scope>
    <source>
        <strain evidence="1 2">THG-T11</strain>
    </source>
</reference>
<sequence>MNPIPLKKRNKITRMKVKMNIKYLLVFFGLIHINTALAQLSPMGNMYFYNQYLGNPAMAGASGDINLNLLYRKQFNEIPNAPTYQVFTGEYAFSEKAALGLNVDLSKSGLVNHHRIMATYAYHLPVSALGKLHFGLSAGLTKDFVNREDITAENYDPAVSRFNDRGYRLDGDFGAAYTDEKLNLQATLLNLNNVLNTDPNFITGINYATFFTSASYKILAGNDFSVEPKVVYRGIKGMDNIVEGGLGLSYQQKFSLFGLYHSTKNATVGMGVKYEQFKLSAIYSIGPSAIRSFTGGDFEIGLGVLLGKKKQ</sequence>
<protein>
    <submittedName>
        <fullName evidence="1">PorP/SprF family type IX secretion system membrane protein</fullName>
    </submittedName>
</protein>
<dbReference type="RefSeq" id="WP_138724827.1">
    <property type="nucleotide sequence ID" value="NZ_SSHJ02000010.1"/>
</dbReference>
<dbReference type="EMBL" id="SSHJ02000010">
    <property type="protein sequence ID" value="MFN0257748.1"/>
    <property type="molecule type" value="Genomic_DNA"/>
</dbReference>
<dbReference type="Proteomes" id="UP001517247">
    <property type="component" value="Unassembled WGS sequence"/>
</dbReference>
<dbReference type="NCBIfam" id="TIGR03519">
    <property type="entry name" value="T9SS_PorP_fam"/>
    <property type="match status" value="1"/>
</dbReference>
<keyword evidence="2" id="KW-1185">Reference proteome</keyword>
<evidence type="ECO:0000313" key="2">
    <source>
        <dbReference type="Proteomes" id="UP001517247"/>
    </source>
</evidence>
<dbReference type="InterPro" id="IPR019861">
    <property type="entry name" value="PorP/SprF_Bacteroidetes"/>
</dbReference>
<comment type="caution">
    <text evidence="1">The sequence shown here is derived from an EMBL/GenBank/DDBJ whole genome shotgun (WGS) entry which is preliminary data.</text>
</comment>
<accession>A0ABW9JB20</accession>
<evidence type="ECO:0000313" key="1">
    <source>
        <dbReference type="EMBL" id="MFN0257748.1"/>
    </source>
</evidence>